<dbReference type="EMBL" id="HBUF01127454">
    <property type="protein sequence ID" value="CAG6643493.1"/>
    <property type="molecule type" value="Transcribed_RNA"/>
</dbReference>
<protein>
    <submittedName>
        <fullName evidence="1">Uncharacterized protein</fullName>
    </submittedName>
</protein>
<dbReference type="AlphaFoldDB" id="A0A8D8R341"/>
<proteinExistence type="predicted"/>
<reference evidence="1" key="1">
    <citation type="submission" date="2021-05" db="EMBL/GenBank/DDBJ databases">
        <authorList>
            <person name="Alioto T."/>
            <person name="Alioto T."/>
            <person name="Gomez Garrido J."/>
        </authorList>
    </citation>
    <scope>NUCLEOTIDE SEQUENCE</scope>
</reference>
<evidence type="ECO:0000313" key="1">
    <source>
        <dbReference type="EMBL" id="CAG6643493.1"/>
    </source>
</evidence>
<sequence length="99" mass="11484">MEKGHLATLSHCSCIISATEERTSYEIRTVYVVTSGQILHYWTLRHNMLYSFSSIHKPAFVTCQNFPVKHVDRISREYARDVNQYAIGMSINPTLLRHL</sequence>
<accession>A0A8D8R341</accession>
<name>A0A8D8R341_9HEMI</name>
<organism evidence="1">
    <name type="scientific">Cacopsylla melanoneura</name>
    <dbReference type="NCBI Taxonomy" id="428564"/>
    <lineage>
        <taxon>Eukaryota</taxon>
        <taxon>Metazoa</taxon>
        <taxon>Ecdysozoa</taxon>
        <taxon>Arthropoda</taxon>
        <taxon>Hexapoda</taxon>
        <taxon>Insecta</taxon>
        <taxon>Pterygota</taxon>
        <taxon>Neoptera</taxon>
        <taxon>Paraneoptera</taxon>
        <taxon>Hemiptera</taxon>
        <taxon>Sternorrhyncha</taxon>
        <taxon>Psylloidea</taxon>
        <taxon>Psyllidae</taxon>
        <taxon>Psyllinae</taxon>
        <taxon>Cacopsylla</taxon>
    </lineage>
</organism>